<evidence type="ECO:0000256" key="10">
    <source>
        <dbReference type="ARBA" id="ARBA00023180"/>
    </source>
</evidence>
<dbReference type="HOGENOM" id="CLU_007358_0_1_1"/>
<comment type="subcellular location">
    <subcellularLocation>
        <location evidence="1">Membrane</location>
        <topology evidence="1">Multi-pass membrane protein</topology>
    </subcellularLocation>
</comment>
<dbReference type="GO" id="GO:0038023">
    <property type="term" value="F:signaling receptor activity"/>
    <property type="evidence" value="ECO:0000318"/>
    <property type="project" value="GO_Central"/>
</dbReference>
<evidence type="ECO:0000313" key="20">
    <source>
        <dbReference type="Proteomes" id="UP000001514"/>
    </source>
</evidence>
<dbReference type="GO" id="GO:0015276">
    <property type="term" value="F:ligand-gated monoatomic ion channel activity"/>
    <property type="evidence" value="ECO:0000318"/>
    <property type="project" value="GO_Central"/>
</dbReference>
<feature type="chain" id="PRO_5003121342" description="Glutamate receptor" evidence="17">
    <location>
        <begin position="18"/>
        <end position="937"/>
    </location>
</feature>
<feature type="transmembrane region" description="Helical" evidence="16">
    <location>
        <begin position="825"/>
        <end position="849"/>
    </location>
</feature>
<name>D8QYE9_SELML</name>
<feature type="transmembrane region" description="Helical" evidence="16">
    <location>
        <begin position="590"/>
        <end position="609"/>
    </location>
</feature>
<evidence type="ECO:0000256" key="2">
    <source>
        <dbReference type="ARBA" id="ARBA00008685"/>
    </source>
</evidence>
<dbReference type="Proteomes" id="UP000001514">
    <property type="component" value="Unassembled WGS sequence"/>
</dbReference>
<dbReference type="GO" id="GO:0005886">
    <property type="term" value="C:plasma membrane"/>
    <property type="evidence" value="ECO:0000318"/>
    <property type="project" value="GO_Central"/>
</dbReference>
<dbReference type="SUPFAM" id="SSF53850">
    <property type="entry name" value="Periplasmic binding protein-like II"/>
    <property type="match status" value="1"/>
</dbReference>
<proteinExistence type="inferred from homology"/>
<evidence type="ECO:0000256" key="11">
    <source>
        <dbReference type="ARBA" id="ARBA00023286"/>
    </source>
</evidence>
<gene>
    <name evidence="19" type="ORF">SELMODRAFT_166047</name>
</gene>
<dbReference type="KEGG" id="smo:SELMODRAFT_166047"/>
<evidence type="ECO:0000256" key="5">
    <source>
        <dbReference type="ARBA" id="ARBA00022729"/>
    </source>
</evidence>
<evidence type="ECO:0000256" key="12">
    <source>
        <dbReference type="ARBA" id="ARBA00023303"/>
    </source>
</evidence>
<keyword evidence="12 13" id="KW-0407">Ion channel</keyword>
<keyword evidence="8 13" id="KW-0472">Membrane</keyword>
<feature type="compositionally biased region" description="Basic and acidic residues" evidence="15">
    <location>
        <begin position="907"/>
        <end position="925"/>
    </location>
</feature>
<organism evidence="20">
    <name type="scientific">Selaginella moellendorffii</name>
    <name type="common">Spikemoss</name>
    <dbReference type="NCBI Taxonomy" id="88036"/>
    <lineage>
        <taxon>Eukaryota</taxon>
        <taxon>Viridiplantae</taxon>
        <taxon>Streptophyta</taxon>
        <taxon>Embryophyta</taxon>
        <taxon>Tracheophyta</taxon>
        <taxon>Lycopodiopsida</taxon>
        <taxon>Selaginellales</taxon>
        <taxon>Selaginellaceae</taxon>
        <taxon>Selaginella</taxon>
    </lineage>
</organism>
<evidence type="ECO:0000259" key="18">
    <source>
        <dbReference type="SMART" id="SM00079"/>
    </source>
</evidence>
<evidence type="ECO:0000256" key="3">
    <source>
        <dbReference type="ARBA" id="ARBA00022448"/>
    </source>
</evidence>
<dbReference type="InterPro" id="IPR028082">
    <property type="entry name" value="Peripla_BP_I"/>
</dbReference>
<keyword evidence="3 13" id="KW-0813">Transport</keyword>
<dbReference type="CDD" id="cd19990">
    <property type="entry name" value="PBP1_GABAb_receptor_plant"/>
    <property type="match status" value="1"/>
</dbReference>
<keyword evidence="9 13" id="KW-0675">Receptor</keyword>
<dbReference type="InterPro" id="IPR017103">
    <property type="entry name" value="Iontropic_Glu_rcpt_pln"/>
</dbReference>
<dbReference type="FunFam" id="3.40.190.10:FF:000054">
    <property type="entry name" value="Glutamate receptor"/>
    <property type="match status" value="1"/>
</dbReference>
<comment type="function">
    <text evidence="13">Glutamate-gated receptor that probably acts as non-selective cation channel.</text>
</comment>
<dbReference type="Pfam" id="PF01094">
    <property type="entry name" value="ANF_receptor"/>
    <property type="match status" value="1"/>
</dbReference>
<feature type="disulfide bond" evidence="14">
    <location>
        <begin position="759"/>
        <end position="813"/>
    </location>
</feature>
<evidence type="ECO:0000256" key="13">
    <source>
        <dbReference type="PIRNR" id="PIRNR037090"/>
    </source>
</evidence>
<dbReference type="SUPFAM" id="SSF53822">
    <property type="entry name" value="Periplasmic binding protein-like I"/>
    <property type="match status" value="1"/>
</dbReference>
<comment type="similarity">
    <text evidence="2 13">Belongs to the glutamate-gated ion channel (TC 1.A.10.1) family.</text>
</comment>
<dbReference type="GO" id="GO:0009611">
    <property type="term" value="P:response to wounding"/>
    <property type="evidence" value="ECO:0007669"/>
    <property type="project" value="UniProtKB-ARBA"/>
</dbReference>
<dbReference type="InParanoid" id="D8QYE9"/>
<keyword evidence="14" id="KW-1015">Disulfide bond</keyword>
<evidence type="ECO:0000256" key="14">
    <source>
        <dbReference type="PIRSR" id="PIRSR037090-50"/>
    </source>
</evidence>
<protein>
    <recommendedName>
        <fullName evidence="13">Glutamate receptor</fullName>
    </recommendedName>
</protein>
<feature type="transmembrane region" description="Helical" evidence="16">
    <location>
        <begin position="648"/>
        <end position="667"/>
    </location>
</feature>
<dbReference type="Pfam" id="PF10613">
    <property type="entry name" value="Lig_chan-Glu_bd"/>
    <property type="match status" value="1"/>
</dbReference>
<keyword evidence="5 17" id="KW-0732">Signal</keyword>
<feature type="region of interest" description="Disordered" evidence="15">
    <location>
        <begin position="894"/>
        <end position="937"/>
    </location>
</feature>
<evidence type="ECO:0000256" key="1">
    <source>
        <dbReference type="ARBA" id="ARBA00004141"/>
    </source>
</evidence>
<dbReference type="InterPro" id="IPR001828">
    <property type="entry name" value="ANF_lig-bd_rcpt"/>
</dbReference>
<dbReference type="FunCoup" id="D8QYE9">
    <property type="interactions" value="511"/>
</dbReference>
<keyword evidence="6 16" id="KW-1133">Transmembrane helix</keyword>
<dbReference type="InterPro" id="IPR015683">
    <property type="entry name" value="Ionotropic_Glu_rcpt"/>
</dbReference>
<dbReference type="Gene3D" id="3.40.190.10">
    <property type="entry name" value="Periplasmic binding protein-like II"/>
    <property type="match status" value="2"/>
</dbReference>
<dbReference type="STRING" id="88036.D8QYE9"/>
<dbReference type="SMART" id="SM00079">
    <property type="entry name" value="PBPe"/>
    <property type="match status" value="1"/>
</dbReference>
<feature type="compositionally biased region" description="Polar residues" evidence="15">
    <location>
        <begin position="926"/>
        <end position="937"/>
    </location>
</feature>
<dbReference type="InterPro" id="IPR019594">
    <property type="entry name" value="Glu/Gly-bd"/>
</dbReference>
<feature type="signal peptide" evidence="17">
    <location>
        <begin position="1"/>
        <end position="17"/>
    </location>
</feature>
<dbReference type="GO" id="GO:1901701">
    <property type="term" value="P:cellular response to oxygen-containing compound"/>
    <property type="evidence" value="ECO:0007669"/>
    <property type="project" value="UniProtKB-ARBA"/>
</dbReference>
<sequence>MGAVVFRLALLLVVVLGSLSDLAEWPASVKIGTLLALNSTAGHTGMVAIQMAVDDINIRNSSFLNGTKLEIITANSNCSAFQGAASAMRLFEQNVVAIAGPQASVVAHFVAHMAAATQVPLVSASATDPTLSEYQFPFFLRLARSDRMQMEAVAGIISVYGWREVVAIYSDDDFGTNGVDTLGDALVGFGASIVFKAALDPAIDRTGISKILAGLAQMGTRIFVVHLQPAMGLTLFSEAYLLRMLDKGYVWIATEAIISTLDTIYLESNYVQATQGVIGTRSYVPKSPQLEAFATRWKKIAEEDGSGLIYSQYNAYDLYAYDSIWMIAYAVRKFLLNRGNFSFVSPTGFQANSGGGSDLAKLKILLEGQALLQDFLETSFEGVSGLVQLDKRGDPSDSAFQIVNMVGKGLRTVGYWTNATGCSTVEPGTNGSIKSDEQKLEDVIWPGGAVRVPRGWMVPKNGRPLVIGVPNKQGYKEFVDTALGPDNATVFHGFCIDVFQAALSYLPYTVPYSFQLYGNGTSTPSYDELVQKVVNKEYDAVVGDITITTKRAKIVDFTQPYTTSGLVVVVPLKKGATNHAWAFMRPFTPAMWFTTGAFFLFTGVVMWLLEHKKNRDFRGRPKKQVVTTLWFSFSTLFFAQREDVKSTLGRAVLIIWLFVVLIINSSYTASLTSILTVQQLMPTIQNIAGLVASNVPIGYQAGSFVEEYLLQLNVPRDRLVPLDSLSAYTAALQKGPKSGGVGAIVDELPYVQLFLSSECDFTIAGQQFTKSGWGFAFQKGSQLAIDMSTAILTLAENGELQRIHDTWLNGYDCGSQKVQIDSNELGLGTFWGLFLITGTASIICLFVYYTKMLLRYRRILKAQKEECSSPDNSIQDNSRRSSSFLRSFVTYVEESEVPKKHRNSSLKKKEGGGTGSSRREEDRSPDTNSGCSSSEAA</sequence>
<evidence type="ECO:0000256" key="17">
    <source>
        <dbReference type="SAM" id="SignalP"/>
    </source>
</evidence>
<evidence type="ECO:0000256" key="4">
    <source>
        <dbReference type="ARBA" id="ARBA00022692"/>
    </source>
</evidence>
<dbReference type="FunFam" id="1.10.287.70:FF:000037">
    <property type="entry name" value="Glutamate receptor"/>
    <property type="match status" value="1"/>
</dbReference>
<dbReference type="EMBL" id="GL377568">
    <property type="protein sequence ID" value="EFJ35598.1"/>
    <property type="molecule type" value="Genomic_DNA"/>
</dbReference>
<evidence type="ECO:0000256" key="16">
    <source>
        <dbReference type="SAM" id="Phobius"/>
    </source>
</evidence>
<feature type="domain" description="Ionotropic glutamate receptor C-terminal" evidence="18">
    <location>
        <begin position="466"/>
        <end position="810"/>
    </location>
</feature>
<dbReference type="InterPro" id="IPR044440">
    <property type="entry name" value="GABAb_receptor_plant_PBP1"/>
</dbReference>
<dbReference type="Gene3D" id="1.10.287.70">
    <property type="match status" value="1"/>
</dbReference>
<dbReference type="PIRSF" id="PIRSF037090">
    <property type="entry name" value="Iontro_Glu-like_rcpt_pln"/>
    <property type="match status" value="1"/>
</dbReference>
<dbReference type="AlphaFoldDB" id="D8QYE9"/>
<dbReference type="Gramene" id="EFJ35598">
    <property type="protein sequence ID" value="EFJ35598"/>
    <property type="gene ID" value="SELMODRAFT_166047"/>
</dbReference>
<reference evidence="19 20" key="1">
    <citation type="journal article" date="2011" name="Science">
        <title>The Selaginella genome identifies genetic changes associated with the evolution of vascular plants.</title>
        <authorList>
            <person name="Banks J.A."/>
            <person name="Nishiyama T."/>
            <person name="Hasebe M."/>
            <person name="Bowman J.L."/>
            <person name="Gribskov M."/>
            <person name="dePamphilis C."/>
            <person name="Albert V.A."/>
            <person name="Aono N."/>
            <person name="Aoyama T."/>
            <person name="Ambrose B.A."/>
            <person name="Ashton N.W."/>
            <person name="Axtell M.J."/>
            <person name="Barker E."/>
            <person name="Barker M.S."/>
            <person name="Bennetzen J.L."/>
            <person name="Bonawitz N.D."/>
            <person name="Chapple C."/>
            <person name="Cheng C."/>
            <person name="Correa L.G."/>
            <person name="Dacre M."/>
            <person name="DeBarry J."/>
            <person name="Dreyer I."/>
            <person name="Elias M."/>
            <person name="Engstrom E.M."/>
            <person name="Estelle M."/>
            <person name="Feng L."/>
            <person name="Finet C."/>
            <person name="Floyd S.K."/>
            <person name="Frommer W.B."/>
            <person name="Fujita T."/>
            <person name="Gramzow L."/>
            <person name="Gutensohn M."/>
            <person name="Harholt J."/>
            <person name="Hattori M."/>
            <person name="Heyl A."/>
            <person name="Hirai T."/>
            <person name="Hiwatashi Y."/>
            <person name="Ishikawa M."/>
            <person name="Iwata M."/>
            <person name="Karol K.G."/>
            <person name="Koehler B."/>
            <person name="Kolukisaoglu U."/>
            <person name="Kubo M."/>
            <person name="Kurata T."/>
            <person name="Lalonde S."/>
            <person name="Li K."/>
            <person name="Li Y."/>
            <person name="Litt A."/>
            <person name="Lyons E."/>
            <person name="Manning G."/>
            <person name="Maruyama T."/>
            <person name="Michael T.P."/>
            <person name="Mikami K."/>
            <person name="Miyazaki S."/>
            <person name="Morinaga S."/>
            <person name="Murata T."/>
            <person name="Mueller-Roeber B."/>
            <person name="Nelson D.R."/>
            <person name="Obara M."/>
            <person name="Oguri Y."/>
            <person name="Olmstead R.G."/>
            <person name="Onodera N."/>
            <person name="Petersen B.L."/>
            <person name="Pils B."/>
            <person name="Prigge M."/>
            <person name="Rensing S.A."/>
            <person name="Riano-Pachon D.M."/>
            <person name="Roberts A.W."/>
            <person name="Sato Y."/>
            <person name="Scheller H.V."/>
            <person name="Schulz B."/>
            <person name="Schulz C."/>
            <person name="Shakirov E.V."/>
            <person name="Shibagaki N."/>
            <person name="Shinohara N."/>
            <person name="Shippen D.E."/>
            <person name="Soerensen I."/>
            <person name="Sotooka R."/>
            <person name="Sugimoto N."/>
            <person name="Sugita M."/>
            <person name="Sumikawa N."/>
            <person name="Tanurdzic M."/>
            <person name="Theissen G."/>
            <person name="Ulvskov P."/>
            <person name="Wakazuki S."/>
            <person name="Weng J.K."/>
            <person name="Willats W.W."/>
            <person name="Wipf D."/>
            <person name="Wolf P.G."/>
            <person name="Yang L."/>
            <person name="Zimmer A.D."/>
            <person name="Zhu Q."/>
            <person name="Mitros T."/>
            <person name="Hellsten U."/>
            <person name="Loque D."/>
            <person name="Otillar R."/>
            <person name="Salamov A."/>
            <person name="Schmutz J."/>
            <person name="Shapiro H."/>
            <person name="Lindquist E."/>
            <person name="Lucas S."/>
            <person name="Rokhsar D."/>
            <person name="Grigoriev I.V."/>
        </authorList>
    </citation>
    <scope>NUCLEOTIDE SEQUENCE [LARGE SCALE GENOMIC DNA]</scope>
</reference>
<dbReference type="OMA" id="QCKFRVI"/>
<dbReference type="Pfam" id="PF00060">
    <property type="entry name" value="Lig_chan"/>
    <property type="match status" value="1"/>
</dbReference>
<evidence type="ECO:0000256" key="15">
    <source>
        <dbReference type="SAM" id="MobiDB-lite"/>
    </source>
</evidence>
<dbReference type="eggNOG" id="KOG1052">
    <property type="taxonomic scope" value="Eukaryota"/>
</dbReference>
<keyword evidence="20" id="KW-1185">Reference proteome</keyword>
<evidence type="ECO:0000256" key="6">
    <source>
        <dbReference type="ARBA" id="ARBA00022989"/>
    </source>
</evidence>
<accession>D8QYE9</accession>
<dbReference type="CDD" id="cd13686">
    <property type="entry name" value="GluR_Plant"/>
    <property type="match status" value="1"/>
</dbReference>
<evidence type="ECO:0000313" key="19">
    <source>
        <dbReference type="EMBL" id="EFJ35598.1"/>
    </source>
</evidence>
<dbReference type="GO" id="GO:0007165">
    <property type="term" value="P:signal transduction"/>
    <property type="evidence" value="ECO:0007669"/>
    <property type="project" value="UniProtKB-ARBA"/>
</dbReference>
<dbReference type="Gene3D" id="3.40.50.2300">
    <property type="match status" value="2"/>
</dbReference>
<keyword evidence="7 13" id="KW-0406">Ion transport</keyword>
<keyword evidence="4 16" id="KW-0812">Transmembrane</keyword>
<dbReference type="FunFam" id="3.40.190.10:FF:000175">
    <property type="entry name" value="Glutamate receptor"/>
    <property type="match status" value="1"/>
</dbReference>
<keyword evidence="11 13" id="KW-1071">Ligand-gated ion channel</keyword>
<dbReference type="InterPro" id="IPR001320">
    <property type="entry name" value="Iontro_rcpt_C"/>
</dbReference>
<keyword evidence="10" id="KW-0325">Glycoprotein</keyword>
<dbReference type="FunFam" id="3.40.50.2300:FF:000081">
    <property type="entry name" value="Glutamate receptor"/>
    <property type="match status" value="1"/>
</dbReference>
<evidence type="ECO:0000256" key="7">
    <source>
        <dbReference type="ARBA" id="ARBA00023065"/>
    </source>
</evidence>
<dbReference type="PANTHER" id="PTHR18966">
    <property type="entry name" value="IONOTROPIC GLUTAMATE RECEPTOR"/>
    <property type="match status" value="1"/>
</dbReference>
<evidence type="ECO:0000256" key="9">
    <source>
        <dbReference type="ARBA" id="ARBA00023170"/>
    </source>
</evidence>
<evidence type="ECO:0000256" key="8">
    <source>
        <dbReference type="ARBA" id="ARBA00023136"/>
    </source>
</evidence>
<dbReference type="OrthoDB" id="5984008at2759"/>